<dbReference type="Proteomes" id="UP000545493">
    <property type="component" value="Unassembled WGS sequence"/>
</dbReference>
<keyword evidence="7" id="KW-1185">Reference proteome</keyword>
<feature type="domain" description="UvrD-like helicase C-terminal" evidence="5">
    <location>
        <begin position="51"/>
        <end position="121"/>
    </location>
</feature>
<evidence type="ECO:0000256" key="3">
    <source>
        <dbReference type="ARBA" id="ARBA00022806"/>
    </source>
</evidence>
<protein>
    <submittedName>
        <fullName evidence="6">Superfamily I DNA/RNA helicase</fullName>
    </submittedName>
</protein>
<dbReference type="InterPro" id="IPR000212">
    <property type="entry name" value="DNA_helicase_UvrD/REP"/>
</dbReference>
<dbReference type="AlphaFoldDB" id="A0A7X5ZRK9"/>
<name>A0A7X5ZRK9_9PSEU</name>
<keyword evidence="4" id="KW-0067">ATP-binding</keyword>
<dbReference type="PANTHER" id="PTHR11070:SF2">
    <property type="entry name" value="ATP-DEPENDENT DNA HELICASE SRS2"/>
    <property type="match status" value="1"/>
</dbReference>
<reference evidence="6 7" key="1">
    <citation type="submission" date="2020-03" db="EMBL/GenBank/DDBJ databases">
        <title>Sequencing the genomes of 1000 actinobacteria strains.</title>
        <authorList>
            <person name="Klenk H.-P."/>
        </authorList>
    </citation>
    <scope>NUCLEOTIDE SEQUENCE [LARGE SCALE GENOMIC DNA]</scope>
    <source>
        <strain evidence="6 7">DSM 45685</strain>
    </source>
</reference>
<dbReference type="GO" id="GO:0005524">
    <property type="term" value="F:ATP binding"/>
    <property type="evidence" value="ECO:0007669"/>
    <property type="project" value="UniProtKB-KW"/>
</dbReference>
<keyword evidence="2" id="KW-0378">Hydrolase</keyword>
<evidence type="ECO:0000256" key="4">
    <source>
        <dbReference type="ARBA" id="ARBA00022840"/>
    </source>
</evidence>
<dbReference type="PANTHER" id="PTHR11070">
    <property type="entry name" value="UVRD / RECB / PCRA DNA HELICASE FAMILY MEMBER"/>
    <property type="match status" value="1"/>
</dbReference>
<dbReference type="InterPro" id="IPR014017">
    <property type="entry name" value="DNA_helicase_UvrD-like_C"/>
</dbReference>
<dbReference type="GO" id="GO:0000725">
    <property type="term" value="P:recombinational repair"/>
    <property type="evidence" value="ECO:0007669"/>
    <property type="project" value="TreeGrafter"/>
</dbReference>
<gene>
    <name evidence="6" type="ORF">FHU38_003297</name>
</gene>
<evidence type="ECO:0000313" key="6">
    <source>
        <dbReference type="EMBL" id="NIJ12953.1"/>
    </source>
</evidence>
<dbReference type="SUPFAM" id="SSF52540">
    <property type="entry name" value="P-loop containing nucleoside triphosphate hydrolases"/>
    <property type="match status" value="1"/>
</dbReference>
<comment type="caution">
    <text evidence="6">The sequence shown here is derived from an EMBL/GenBank/DDBJ whole genome shotgun (WGS) entry which is preliminary data.</text>
</comment>
<evidence type="ECO:0000259" key="5">
    <source>
        <dbReference type="Pfam" id="PF13361"/>
    </source>
</evidence>
<organism evidence="6 7">
    <name type="scientific">Saccharomonospora amisosensis</name>
    <dbReference type="NCBI Taxonomy" id="1128677"/>
    <lineage>
        <taxon>Bacteria</taxon>
        <taxon>Bacillati</taxon>
        <taxon>Actinomycetota</taxon>
        <taxon>Actinomycetes</taxon>
        <taxon>Pseudonocardiales</taxon>
        <taxon>Pseudonocardiaceae</taxon>
        <taxon>Saccharomonospora</taxon>
    </lineage>
</organism>
<dbReference type="InterPro" id="IPR027417">
    <property type="entry name" value="P-loop_NTPase"/>
</dbReference>
<evidence type="ECO:0000256" key="2">
    <source>
        <dbReference type="ARBA" id="ARBA00022801"/>
    </source>
</evidence>
<dbReference type="GO" id="GO:0003677">
    <property type="term" value="F:DNA binding"/>
    <property type="evidence" value="ECO:0007669"/>
    <property type="project" value="InterPro"/>
</dbReference>
<dbReference type="GO" id="GO:0016787">
    <property type="term" value="F:hydrolase activity"/>
    <property type="evidence" value="ECO:0007669"/>
    <property type="project" value="UniProtKB-KW"/>
</dbReference>
<sequence>MADWLDQGVRPDEIAVCTRFNLLQDKVREQLTAEGIPAVKVRDRPGADVVAVRLASMHAMKGLEFRCVAVLGVTAGAVPFAKEVTPAEVDSLQHESDLLQQRCPLFVACTRARERLAVSYSGTPSPFLPTDGAG</sequence>
<dbReference type="RefSeq" id="WP_313886798.1">
    <property type="nucleotide sequence ID" value="NZ_JAAOYM010000001.1"/>
</dbReference>
<accession>A0A7X5ZRK9</accession>
<keyword evidence="1" id="KW-0547">Nucleotide-binding</keyword>
<keyword evidence="3 6" id="KW-0347">Helicase</keyword>
<proteinExistence type="predicted"/>
<dbReference type="Pfam" id="PF13361">
    <property type="entry name" value="UvrD_C"/>
    <property type="match status" value="1"/>
</dbReference>
<evidence type="ECO:0000256" key="1">
    <source>
        <dbReference type="ARBA" id="ARBA00022741"/>
    </source>
</evidence>
<evidence type="ECO:0000313" key="7">
    <source>
        <dbReference type="Proteomes" id="UP000545493"/>
    </source>
</evidence>
<dbReference type="EMBL" id="JAAOYM010000001">
    <property type="protein sequence ID" value="NIJ12953.1"/>
    <property type="molecule type" value="Genomic_DNA"/>
</dbReference>
<dbReference type="GO" id="GO:0043138">
    <property type="term" value="F:3'-5' DNA helicase activity"/>
    <property type="evidence" value="ECO:0007669"/>
    <property type="project" value="TreeGrafter"/>
</dbReference>
<dbReference type="Gene3D" id="3.40.50.300">
    <property type="entry name" value="P-loop containing nucleotide triphosphate hydrolases"/>
    <property type="match status" value="1"/>
</dbReference>